<keyword evidence="7" id="KW-0540">Nuclease</keyword>
<evidence type="ECO:0000313" key="7">
    <source>
        <dbReference type="EMBL" id="MBB4246570.1"/>
    </source>
</evidence>
<dbReference type="InterPro" id="IPR027417">
    <property type="entry name" value="P-loop_NTPase"/>
</dbReference>
<evidence type="ECO:0000259" key="6">
    <source>
        <dbReference type="PROSITE" id="PS51643"/>
    </source>
</evidence>
<protein>
    <submittedName>
        <fullName evidence="7">CRISPR-associated endonuclease/helicase Cas3</fullName>
        <ecNumber evidence="7">3.1.-.-</ecNumber>
        <ecNumber evidence="7">3.6.4.-</ecNumber>
    </submittedName>
</protein>
<dbReference type="Proteomes" id="UP000587070">
    <property type="component" value="Unassembled WGS sequence"/>
</dbReference>
<dbReference type="GO" id="GO:0005524">
    <property type="term" value="F:ATP binding"/>
    <property type="evidence" value="ECO:0007669"/>
    <property type="project" value="UniProtKB-KW"/>
</dbReference>
<evidence type="ECO:0000256" key="4">
    <source>
        <dbReference type="ARBA" id="ARBA00022840"/>
    </source>
</evidence>
<accession>A0A840G6J2</accession>
<dbReference type="EC" id="3.1.-.-" evidence="7"/>
<comment type="caution">
    <text evidence="7">The sequence shown here is derived from an EMBL/GenBank/DDBJ whole genome shotgun (WGS) entry which is preliminary data.</text>
</comment>
<organism evidence="7 8">
    <name type="scientific">Rhodocyclus tenuis</name>
    <name type="common">Rhodospirillum tenue</name>
    <dbReference type="NCBI Taxonomy" id="1066"/>
    <lineage>
        <taxon>Bacteria</taxon>
        <taxon>Pseudomonadati</taxon>
        <taxon>Pseudomonadota</taxon>
        <taxon>Betaproteobacteria</taxon>
        <taxon>Rhodocyclales</taxon>
        <taxon>Rhodocyclaceae</taxon>
        <taxon>Rhodocyclus</taxon>
    </lineage>
</organism>
<keyword evidence="1" id="KW-0547">Nucleotide-binding</keyword>
<dbReference type="SUPFAM" id="SSF52540">
    <property type="entry name" value="P-loop containing nucleoside triphosphate hydrolases"/>
    <property type="match status" value="1"/>
</dbReference>
<dbReference type="GO" id="GO:0004386">
    <property type="term" value="F:helicase activity"/>
    <property type="evidence" value="ECO:0007669"/>
    <property type="project" value="UniProtKB-KW"/>
</dbReference>
<dbReference type="PROSITE" id="PS51643">
    <property type="entry name" value="HD_CAS3"/>
    <property type="match status" value="1"/>
</dbReference>
<evidence type="ECO:0000256" key="2">
    <source>
        <dbReference type="ARBA" id="ARBA00022801"/>
    </source>
</evidence>
<keyword evidence="8" id="KW-1185">Reference proteome</keyword>
<keyword evidence="3 7" id="KW-0347">Helicase</keyword>
<evidence type="ECO:0000256" key="3">
    <source>
        <dbReference type="ARBA" id="ARBA00022806"/>
    </source>
</evidence>
<proteinExistence type="predicted"/>
<dbReference type="GO" id="GO:0051607">
    <property type="term" value="P:defense response to virus"/>
    <property type="evidence" value="ECO:0007669"/>
    <property type="project" value="UniProtKB-KW"/>
</dbReference>
<keyword evidence="7" id="KW-0255">Endonuclease</keyword>
<dbReference type="InterPro" id="IPR048823">
    <property type="entry name" value="Cas3_I-F_Cas2"/>
</dbReference>
<reference evidence="7 8" key="1">
    <citation type="submission" date="2020-08" db="EMBL/GenBank/DDBJ databases">
        <title>Genome sequencing of Purple Non-Sulfur Bacteria from various extreme environments.</title>
        <authorList>
            <person name="Mayer M."/>
        </authorList>
    </citation>
    <scope>NUCLEOTIDE SEQUENCE [LARGE SCALE GENOMIC DNA]</scope>
    <source>
        <strain evidence="7 8">2761</strain>
    </source>
</reference>
<dbReference type="GO" id="GO:0016787">
    <property type="term" value="F:hydrolase activity"/>
    <property type="evidence" value="ECO:0007669"/>
    <property type="project" value="UniProtKB-KW"/>
</dbReference>
<evidence type="ECO:0000313" key="8">
    <source>
        <dbReference type="Proteomes" id="UP000587070"/>
    </source>
</evidence>
<dbReference type="InterPro" id="IPR006483">
    <property type="entry name" value="CRISPR-assoc_Cas3_HD"/>
</dbReference>
<dbReference type="GO" id="GO:0004519">
    <property type="term" value="F:endonuclease activity"/>
    <property type="evidence" value="ECO:0007669"/>
    <property type="project" value="UniProtKB-KW"/>
</dbReference>
<sequence>MHITLISACERRAVKRSRAILDSYAIRTGIRSWATPITLEGVRELRGLLKASATRQTAVACYRNEGRERMRLLWVVGSRDSFGPEGHFPAGHTRRRQPPPFWLRIVGLLAHAAGLGHDLGKSGNFFAGKLARAVAGGPPEADPVRHEWISMRLLQERRRGNEWSQAWLSIAKKKSLCEPGGLEDTGIDGPLRALDYLIATHHRLFGPAKGTSTPTSEKHVAEGERARELVPAGTLPDELLELLERVQARLIRKAGERSPAFWRGAAVLARAALILADHEVSARPWPGGVKACELFANTKDGAFDQPLDWHLRTVGGRAADFAWRMAALRLPGLATESVEHILSPADERGRFAWQNQAVAAVAALRERSEGGLLIFNIAATGAGKTIANAKLACSVSSRPRFAIALNLRTLTLQTGDALADDLGLGEDELATVIGDRIASRLHAAGKADDPAHAGTFETEGPATEYDARGGEVELPEWMKVLTERRPVLRSVIGAPVLVSTIDYLINAGEPGRQGHHVSALMRMIDSDLVLDEVDSYEPVALVAVLRLVQVVGLMGRSVICSSATLPQPVAEAVFRAFRCGVEMRCALEEREARFGIAIVDDRTAPTTFASDADLPGQFAEHVGRLLAVPRKAVRRAWVQPVNGLGGEAFLAAISDAVRRLHEAHSWVGPGGKRLSFGLVRVANIGTAIRTARQLARAVPHARVACYHAQEFRIQRHLKEKRLDFLLNRKRGDGHIVRDEEIIELMAASAATDVPFIVVATPVEEIGRDHDFDWGVIEPSSAHSIVQTAGRINRHRLREVSEPNVAILQYNRRWLEGRQGEPCFVWPGLESKSQAHRYSSPDLLALLADADLEALDARLRLGRGLMARDEDRIVRERLETPLSIVEADEGARSEWMTQAFYANYALRDGVQHEAWRAERVNGFWVFKRQARPGEKESWMTRSLDEEVRRQSNDWLTWDLEELVTTCVELDVTPASGLELQVRYQAEGTGLSWDQSFGFFLSKP</sequence>
<name>A0A840G6J2_RHOTE</name>
<dbReference type="RefSeq" id="WP_153114631.1">
    <property type="nucleotide sequence ID" value="NZ_JACIGE010000002.1"/>
</dbReference>
<dbReference type="OrthoDB" id="220028at2"/>
<dbReference type="Pfam" id="PF21384">
    <property type="entry name" value="Cas3_I-F_Cas2"/>
    <property type="match status" value="1"/>
</dbReference>
<dbReference type="InterPro" id="IPR054712">
    <property type="entry name" value="Cas3-like_dom"/>
</dbReference>
<feature type="domain" description="HD Cas3-type" evidence="6">
    <location>
        <begin position="98"/>
        <end position="279"/>
    </location>
</feature>
<dbReference type="Pfam" id="PF22590">
    <property type="entry name" value="Cas3-like_C_2"/>
    <property type="match status" value="1"/>
</dbReference>
<evidence type="ECO:0000256" key="5">
    <source>
        <dbReference type="ARBA" id="ARBA00023118"/>
    </source>
</evidence>
<keyword evidence="2 7" id="KW-0378">Hydrolase</keyword>
<dbReference type="AlphaFoldDB" id="A0A840G6J2"/>
<dbReference type="EC" id="3.6.4.-" evidence="7"/>
<keyword evidence="4" id="KW-0067">ATP-binding</keyword>
<evidence type="ECO:0000256" key="1">
    <source>
        <dbReference type="ARBA" id="ARBA00022741"/>
    </source>
</evidence>
<dbReference type="EMBL" id="JACIGE010000002">
    <property type="protein sequence ID" value="MBB4246570.1"/>
    <property type="molecule type" value="Genomic_DNA"/>
</dbReference>
<gene>
    <name evidence="7" type="ORF">GGD90_000927</name>
</gene>
<keyword evidence="5" id="KW-0051">Antiviral defense</keyword>